<proteinExistence type="predicted"/>
<evidence type="ECO:0000313" key="2">
    <source>
        <dbReference type="Proteomes" id="UP000195570"/>
    </source>
</evidence>
<name>A0A1G4ILA3_TRYEQ</name>
<sequence>MNLNEVASGYFGDIPYCLPLECSAFFDALTSSRLHRIPQSMMSRIDSEAYYTDKNTRFHNLLSGERGTINRRGNPSTGDPIGIMDLIPYLHCASPADRIACNDCTGGCYIAIELNESSQEVGRDRTEEASRISHCIFVTLDLKGIDHMWQSLLIFLLGGTDNDDVVYVLTDVDIYFHMGAPYGSFMFSIWALAISSLLHHFASFPNDRIQERLSHVKVILKFSKDCVRSTTVDDIYLFIESKLKVCVVNKLDTSTGSTNNMENCFTDSFATANQEAWLEKMTEIVTNCHEELCDTGVECVNSNPSCILLIIPEEDSLVSRLEQCLHDSYTSSPMSIAASLDHFPELLAARANGVPLTVFCSKKKIEREFLRPHHECCFGYMDIKFLVFGESNRGEDLDIIRALFHRLPHTIYVPYPGHCSSENNFVDTERVSNDCLQDAMNVVLWLFRRFRFESRKEDTGPVLRIPESFFATMDASLFFDEVMSAMCSFGLLSQLRNSDGLPSYQLSVIGRALSYRFRLPYDSSFPELSPFDVKCIFWCHALRQPKAVAEKLICNSHKFTSWVRDAINRFCSRCQIVFTENLSMGDETLVRALSSIPKYYDSVSRVELFLCCTTGKRTTLSRQSTRMISTSCRGWFDQASPGTDMCGPQKSPVNIYCYPSHHELCEVHFGGKVLQCPLDVSYPLIASHIILHTALWNNAVFLECAQEIGKTPLLSIPLALLESPLFKRMTRGSGDARTGMWLDNCIGDNPSPSDAMELGSLMGRTVSFLGLCNCGRSLRKREESGCSLKRPRREALESLRIPSDAEVETIKEFVNLAKRLGRENAEKRFKTVKGFAFLNDSHENHPYYLHLMKTSSS</sequence>
<dbReference type="AlphaFoldDB" id="A0A1G4ILA3"/>
<keyword evidence="2" id="KW-1185">Reference proteome</keyword>
<organism evidence="1 2">
    <name type="scientific">Trypanosoma equiperdum</name>
    <dbReference type="NCBI Taxonomy" id="5694"/>
    <lineage>
        <taxon>Eukaryota</taxon>
        <taxon>Discoba</taxon>
        <taxon>Euglenozoa</taxon>
        <taxon>Kinetoplastea</taxon>
        <taxon>Metakinetoplastina</taxon>
        <taxon>Trypanosomatida</taxon>
        <taxon>Trypanosomatidae</taxon>
        <taxon>Trypanosoma</taxon>
    </lineage>
</organism>
<dbReference type="EMBL" id="CZPT02002006">
    <property type="protein sequence ID" value="SCU73168.1"/>
    <property type="molecule type" value="Genomic_DNA"/>
</dbReference>
<comment type="caution">
    <text evidence="1">The sequence shown here is derived from an EMBL/GenBank/DDBJ whole genome shotgun (WGS) entry which is preliminary data.</text>
</comment>
<evidence type="ECO:0000313" key="1">
    <source>
        <dbReference type="EMBL" id="SCU73168.1"/>
    </source>
</evidence>
<gene>
    <name evidence="1" type="ORF">TEOVI_000731700</name>
</gene>
<reference evidence="1" key="1">
    <citation type="submission" date="2016-09" db="EMBL/GenBank/DDBJ databases">
        <authorList>
            <person name="Hebert L."/>
            <person name="Moumen B."/>
        </authorList>
    </citation>
    <scope>NUCLEOTIDE SEQUENCE [LARGE SCALE GENOMIC DNA]</scope>
    <source>
        <strain evidence="1">OVI</strain>
    </source>
</reference>
<dbReference type="RefSeq" id="XP_067083567.1">
    <property type="nucleotide sequence ID" value="XM_067227466.1"/>
</dbReference>
<dbReference type="VEuPathDB" id="TriTrypDB:TEOVI_000731700"/>
<dbReference type="GeneID" id="92381251"/>
<dbReference type="Proteomes" id="UP000195570">
    <property type="component" value="Unassembled WGS sequence"/>
</dbReference>
<accession>A0A1G4ILA3</accession>
<protein>
    <submittedName>
        <fullName evidence="1">Uncharacterized protein</fullName>
    </submittedName>
</protein>